<dbReference type="PANTHER" id="PTHR34861:SF8">
    <property type="entry name" value="CYCLASE"/>
    <property type="match status" value="1"/>
</dbReference>
<proteinExistence type="inferred from homology"/>
<dbReference type="Proteomes" id="UP000095023">
    <property type="component" value="Unassembled WGS sequence"/>
</dbReference>
<organism evidence="2 3">
    <name type="scientific">Tortispora caseinolytica NRRL Y-17796</name>
    <dbReference type="NCBI Taxonomy" id="767744"/>
    <lineage>
        <taxon>Eukaryota</taxon>
        <taxon>Fungi</taxon>
        <taxon>Dikarya</taxon>
        <taxon>Ascomycota</taxon>
        <taxon>Saccharomycotina</taxon>
        <taxon>Trigonopsidomycetes</taxon>
        <taxon>Trigonopsidales</taxon>
        <taxon>Trigonopsidaceae</taxon>
        <taxon>Tortispora</taxon>
    </lineage>
</organism>
<dbReference type="Gene3D" id="3.50.30.50">
    <property type="entry name" value="Putative cyclase"/>
    <property type="match status" value="1"/>
</dbReference>
<dbReference type="GO" id="GO:0004061">
    <property type="term" value="F:arylformamidase activity"/>
    <property type="evidence" value="ECO:0007669"/>
    <property type="project" value="InterPro"/>
</dbReference>
<keyword evidence="3" id="KW-1185">Reference proteome</keyword>
<reference evidence="3" key="1">
    <citation type="submission" date="2016-02" db="EMBL/GenBank/DDBJ databases">
        <title>Comparative genomics of biotechnologically important yeasts.</title>
        <authorList>
            <consortium name="DOE Joint Genome Institute"/>
            <person name="Riley R."/>
            <person name="Haridas S."/>
            <person name="Wolfe K.H."/>
            <person name="Lopes M.R."/>
            <person name="Hittinger C.T."/>
            <person name="Goker M."/>
            <person name="Salamov A."/>
            <person name="Wisecaver J."/>
            <person name="Long T.M."/>
            <person name="Aerts A.L."/>
            <person name="Barry K."/>
            <person name="Choi C."/>
            <person name="Clum A."/>
            <person name="Coughlan A.Y."/>
            <person name="Deshpande S."/>
            <person name="Douglass A.P."/>
            <person name="Hanson S.J."/>
            <person name="Klenk H.-P."/>
            <person name="Labutti K."/>
            <person name="Lapidus A."/>
            <person name="Lindquist E."/>
            <person name="Lipzen A."/>
            <person name="Meier-Kolthoff J.P."/>
            <person name="Ohm R.A."/>
            <person name="Otillar R.P."/>
            <person name="Pangilinan J."/>
            <person name="Peng Y."/>
            <person name="Rokas A."/>
            <person name="Rosa C.A."/>
            <person name="Scheuner C."/>
            <person name="Sibirny A.A."/>
            <person name="Slot J.C."/>
            <person name="Stielow J.B."/>
            <person name="Sun H."/>
            <person name="Kurtzman C.P."/>
            <person name="Blackwell M."/>
            <person name="Jeffries T.W."/>
            <person name="Grigoriev I.V."/>
        </authorList>
    </citation>
    <scope>NUCLEOTIDE SEQUENCE [LARGE SCALE GENOMIC DNA]</scope>
    <source>
        <strain evidence="3">NRRL Y-17796</strain>
    </source>
</reference>
<protein>
    <recommendedName>
        <fullName evidence="4">Cyclase</fullName>
    </recommendedName>
</protein>
<evidence type="ECO:0000256" key="1">
    <source>
        <dbReference type="ARBA" id="ARBA00007865"/>
    </source>
</evidence>
<dbReference type="InterPro" id="IPR007325">
    <property type="entry name" value="KFase/CYL"/>
</dbReference>
<dbReference type="PANTHER" id="PTHR34861">
    <property type="match status" value="1"/>
</dbReference>
<comment type="similarity">
    <text evidence="1">Belongs to the Cyclase 1 superfamily.</text>
</comment>
<dbReference type="InterPro" id="IPR037175">
    <property type="entry name" value="KFase_sf"/>
</dbReference>
<gene>
    <name evidence="2" type="ORF">CANCADRAFT_27057</name>
</gene>
<accession>A0A1E4TCH4</accession>
<evidence type="ECO:0008006" key="4">
    <source>
        <dbReference type="Google" id="ProtNLM"/>
    </source>
</evidence>
<sequence>MVGIPEFVPFDKLDNPKRQWIWGPPGSREEALGRLNLLTPEVVRQAKDEIQTGERVGLNWELKKLEYVGFGRLPYKHEIVGFPIPGVFDDAYHMNPQQSSQWDGFRHFSQKDPKGEKGVFWYGGTNESEIKDPNNHRIGIGHWALEGIAGRGVLLDYYSWAQKNGIEYSCFSTHQAKLTDLLQIAKECNIEFHPGDILFVRIGMTDEWDNKFTVEQKEAYAANTNPEHAGVEQSEAVARWLWDNQISAVASDAISWEVFPPQNPDWFLHECCLAGWGLPIGEMFDLEGLSKLCKKNNRWTFFLASAPLNEANGVSSPPNALAIF</sequence>
<evidence type="ECO:0000313" key="2">
    <source>
        <dbReference type="EMBL" id="ODV89449.1"/>
    </source>
</evidence>
<name>A0A1E4TCH4_9ASCO</name>
<dbReference type="GO" id="GO:0019441">
    <property type="term" value="P:L-tryptophan catabolic process to kynurenine"/>
    <property type="evidence" value="ECO:0007669"/>
    <property type="project" value="InterPro"/>
</dbReference>
<evidence type="ECO:0000313" key="3">
    <source>
        <dbReference type="Proteomes" id="UP000095023"/>
    </source>
</evidence>
<dbReference type="OrthoDB" id="5396at2759"/>
<dbReference type="Pfam" id="PF04199">
    <property type="entry name" value="Cyclase"/>
    <property type="match status" value="1"/>
</dbReference>
<dbReference type="SUPFAM" id="SSF102198">
    <property type="entry name" value="Putative cyclase"/>
    <property type="match status" value="1"/>
</dbReference>
<dbReference type="EMBL" id="KV453843">
    <property type="protein sequence ID" value="ODV89449.1"/>
    <property type="molecule type" value="Genomic_DNA"/>
</dbReference>
<dbReference type="AlphaFoldDB" id="A0A1E4TCH4"/>